<evidence type="ECO:0000313" key="1">
    <source>
        <dbReference type="EMBL" id="MER5172034.1"/>
    </source>
</evidence>
<dbReference type="EMBL" id="JAYWLC010000006">
    <property type="protein sequence ID" value="MER5172034.1"/>
    <property type="molecule type" value="Genomic_DNA"/>
</dbReference>
<reference evidence="1 2" key="1">
    <citation type="submission" date="2024-01" db="EMBL/GenBank/DDBJ databases">
        <authorList>
            <person name="Deng Y."/>
            <person name="Su J."/>
        </authorList>
    </citation>
    <scope>NUCLEOTIDE SEQUENCE [LARGE SCALE GENOMIC DNA]</scope>
    <source>
        <strain evidence="1 2">CPCC 100088</strain>
    </source>
</reference>
<gene>
    <name evidence="1" type="ORF">VSX56_09620</name>
</gene>
<dbReference type="RefSeq" id="WP_339113948.1">
    <property type="nucleotide sequence ID" value="NZ_JAYWLC010000006.1"/>
</dbReference>
<protein>
    <recommendedName>
        <fullName evidence="3">Translation initiation factor IF-2</fullName>
    </recommendedName>
</protein>
<sequence>MLRTITVGSSVSIQGIYHSKLADGKITVRVGEELYTGRPVTR</sequence>
<dbReference type="Proteomes" id="UP001438953">
    <property type="component" value="Unassembled WGS sequence"/>
</dbReference>
<evidence type="ECO:0000313" key="2">
    <source>
        <dbReference type="Proteomes" id="UP001438953"/>
    </source>
</evidence>
<accession>A0ABV1SHR6</accession>
<comment type="caution">
    <text evidence="1">The sequence shown here is derived from an EMBL/GenBank/DDBJ whole genome shotgun (WGS) entry which is preliminary data.</text>
</comment>
<proteinExistence type="predicted"/>
<reference evidence="1 2" key="2">
    <citation type="submission" date="2024-06" db="EMBL/GenBank/DDBJ databases">
        <title>Thioclava kandeliae sp. nov. from a rhizosphere soil sample of Kandelia candel in a mangrove.</title>
        <authorList>
            <person name="Mu T."/>
        </authorList>
    </citation>
    <scope>NUCLEOTIDE SEQUENCE [LARGE SCALE GENOMIC DNA]</scope>
    <source>
        <strain evidence="1 2">CPCC 100088</strain>
    </source>
</reference>
<evidence type="ECO:0008006" key="3">
    <source>
        <dbReference type="Google" id="ProtNLM"/>
    </source>
</evidence>
<organism evidence="1 2">
    <name type="scientific">Thioclava kandeliae</name>
    <dbReference type="NCBI Taxonomy" id="3070818"/>
    <lineage>
        <taxon>Bacteria</taxon>
        <taxon>Pseudomonadati</taxon>
        <taxon>Pseudomonadota</taxon>
        <taxon>Alphaproteobacteria</taxon>
        <taxon>Rhodobacterales</taxon>
        <taxon>Paracoccaceae</taxon>
        <taxon>Thioclava</taxon>
    </lineage>
</organism>
<keyword evidence="2" id="KW-1185">Reference proteome</keyword>
<name>A0ABV1SHR6_9RHOB</name>